<evidence type="ECO:0000313" key="6">
    <source>
        <dbReference type="EMBL" id="KKN42323.1"/>
    </source>
</evidence>
<protein>
    <recommendedName>
        <fullName evidence="5">Radical SAM core domain-containing protein</fullName>
    </recommendedName>
</protein>
<keyword evidence="2" id="KW-0479">Metal-binding</keyword>
<evidence type="ECO:0000256" key="2">
    <source>
        <dbReference type="ARBA" id="ARBA00022723"/>
    </source>
</evidence>
<evidence type="ECO:0000256" key="3">
    <source>
        <dbReference type="ARBA" id="ARBA00023004"/>
    </source>
</evidence>
<dbReference type="GO" id="GO:0046872">
    <property type="term" value="F:metal ion binding"/>
    <property type="evidence" value="ECO:0007669"/>
    <property type="project" value="UniProtKB-KW"/>
</dbReference>
<accession>A0A0F9TLM1</accession>
<dbReference type="InterPro" id="IPR040087">
    <property type="entry name" value="MJ0021-like"/>
</dbReference>
<proteinExistence type="predicted"/>
<dbReference type="SFLD" id="SFLDG01108">
    <property type="entry name" value="Uncharacterised_Radical_SAM_Su"/>
    <property type="match status" value="1"/>
</dbReference>
<dbReference type="Gene3D" id="3.20.20.70">
    <property type="entry name" value="Aldolase class I"/>
    <property type="match status" value="1"/>
</dbReference>
<dbReference type="EMBL" id="LAZR01001589">
    <property type="protein sequence ID" value="KKN42323.1"/>
    <property type="molecule type" value="Genomic_DNA"/>
</dbReference>
<feature type="domain" description="Radical SAM core" evidence="5">
    <location>
        <begin position="27"/>
        <end position="247"/>
    </location>
</feature>
<reference evidence="6" key="1">
    <citation type="journal article" date="2015" name="Nature">
        <title>Complex archaea that bridge the gap between prokaryotes and eukaryotes.</title>
        <authorList>
            <person name="Spang A."/>
            <person name="Saw J.H."/>
            <person name="Jorgensen S.L."/>
            <person name="Zaremba-Niedzwiedzka K."/>
            <person name="Martijn J."/>
            <person name="Lind A.E."/>
            <person name="van Eijk R."/>
            <person name="Schleper C."/>
            <person name="Guy L."/>
            <person name="Ettema T.J."/>
        </authorList>
    </citation>
    <scope>NUCLEOTIDE SEQUENCE</scope>
</reference>
<dbReference type="InterPro" id="IPR013785">
    <property type="entry name" value="Aldolase_TIM"/>
</dbReference>
<dbReference type="InterPro" id="IPR007197">
    <property type="entry name" value="rSAM"/>
</dbReference>
<dbReference type="SUPFAM" id="SSF102114">
    <property type="entry name" value="Radical SAM enzymes"/>
    <property type="match status" value="1"/>
</dbReference>
<evidence type="ECO:0000256" key="4">
    <source>
        <dbReference type="ARBA" id="ARBA00023014"/>
    </source>
</evidence>
<keyword evidence="3" id="KW-0408">Iron</keyword>
<dbReference type="PROSITE" id="PS51918">
    <property type="entry name" value="RADICAL_SAM"/>
    <property type="match status" value="1"/>
</dbReference>
<evidence type="ECO:0000259" key="5">
    <source>
        <dbReference type="PROSITE" id="PS51918"/>
    </source>
</evidence>
<dbReference type="AlphaFoldDB" id="A0A0F9TLM1"/>
<dbReference type="SFLD" id="SFLDS00029">
    <property type="entry name" value="Radical_SAM"/>
    <property type="match status" value="1"/>
</dbReference>
<sequence length="388" mass="45128">MKKVVILESEEKTNYIRGRGIPKGCKYCLKGAKAVLFLNGICQKPKICFWYCPLSENRKDKSLTFANEIEISTEAELLDEINKMNAKGMSITGGEPLSEFNLKKTINYLRYIKLKKGKKFHIHLYSNGMNFNEKIAKKLAKEKLDEIRFHLPKERWSNFELALNKGMSVGAEVPVVPDYDHIQNIKELIFYLDEIGADFINLNEFEYCFPNSQSLKDRGFHLKRGSIASVVNSQEAALDLIREIAPKVSIKIHFCSTKAKDYYQLRNRYIRRAKNIKLPFEVINDDGLLIYAQIEGEPRELANLYNLILTKTKLNENQINFDNKAIQLPFYIAIDDYFLSLLEIYKLKAYIIECTPFRDSKYRQETEKTPINLFKKEFGFNENKESNS</sequence>
<keyword evidence="1" id="KW-0949">S-adenosyl-L-methionine</keyword>
<comment type="caution">
    <text evidence="6">The sequence shown here is derived from an EMBL/GenBank/DDBJ whole genome shotgun (WGS) entry which is preliminary data.</text>
</comment>
<keyword evidence="4" id="KW-0411">Iron-sulfur</keyword>
<dbReference type="PANTHER" id="PTHR43288:SF1">
    <property type="entry name" value="GLYCYL-RADICAL ENZYME ACTIVATING ENZYME MJ0021-RELATED"/>
    <property type="match status" value="1"/>
</dbReference>
<evidence type="ECO:0000256" key="1">
    <source>
        <dbReference type="ARBA" id="ARBA00022691"/>
    </source>
</evidence>
<dbReference type="GO" id="GO:0003824">
    <property type="term" value="F:catalytic activity"/>
    <property type="evidence" value="ECO:0007669"/>
    <property type="project" value="InterPro"/>
</dbReference>
<dbReference type="Pfam" id="PF04055">
    <property type="entry name" value="Radical_SAM"/>
    <property type="match status" value="1"/>
</dbReference>
<organism evidence="6">
    <name type="scientific">marine sediment metagenome</name>
    <dbReference type="NCBI Taxonomy" id="412755"/>
    <lineage>
        <taxon>unclassified sequences</taxon>
        <taxon>metagenomes</taxon>
        <taxon>ecological metagenomes</taxon>
    </lineage>
</organism>
<dbReference type="InterPro" id="IPR058240">
    <property type="entry name" value="rSAM_sf"/>
</dbReference>
<dbReference type="PANTHER" id="PTHR43288">
    <property type="entry name" value="BIOTIN SYNTHASE-RELATED PROTEIN, RADICAL SAM SUPERFAMILY"/>
    <property type="match status" value="1"/>
</dbReference>
<dbReference type="GO" id="GO:0051536">
    <property type="term" value="F:iron-sulfur cluster binding"/>
    <property type="evidence" value="ECO:0007669"/>
    <property type="project" value="UniProtKB-KW"/>
</dbReference>
<gene>
    <name evidence="6" type="ORF">LCGC14_0714420</name>
</gene>
<name>A0A0F9TLM1_9ZZZZ</name>
<dbReference type="CDD" id="cd01335">
    <property type="entry name" value="Radical_SAM"/>
    <property type="match status" value="1"/>
</dbReference>